<dbReference type="PANTHER" id="PTHR14540">
    <property type="entry name" value="INTEGRATOR COMPLEX SUBUNIT 15"/>
    <property type="match status" value="1"/>
</dbReference>
<accession>A0ABM1B6Z5</accession>
<evidence type="ECO:0000313" key="1">
    <source>
        <dbReference type="Proteomes" id="UP000694941"/>
    </source>
</evidence>
<dbReference type="InterPro" id="IPR027844">
    <property type="entry name" value="INTS15"/>
</dbReference>
<dbReference type="Pfam" id="PF14964">
    <property type="entry name" value="INTS15"/>
    <property type="match status" value="1"/>
</dbReference>
<evidence type="ECO:0000313" key="2">
    <source>
        <dbReference type="RefSeq" id="XP_013776057.1"/>
    </source>
</evidence>
<dbReference type="Proteomes" id="UP000694941">
    <property type="component" value="Unplaced"/>
</dbReference>
<protein>
    <submittedName>
        <fullName evidence="2">Uncharacterized protein C7orf26-like</fullName>
    </submittedName>
</protein>
<dbReference type="RefSeq" id="XP_013776057.1">
    <property type="nucleotide sequence ID" value="XM_013920603.2"/>
</dbReference>
<dbReference type="PANTHER" id="PTHR14540:SF2">
    <property type="entry name" value="INTEGRATOR COMPLEX SUBUNIT 15"/>
    <property type="match status" value="1"/>
</dbReference>
<keyword evidence="1" id="KW-1185">Reference proteome</keyword>
<reference evidence="2" key="1">
    <citation type="submission" date="2025-08" db="UniProtKB">
        <authorList>
            <consortium name="RefSeq"/>
        </authorList>
    </citation>
    <scope>IDENTIFICATION</scope>
    <source>
        <tissue evidence="2">Muscle</tissue>
    </source>
</reference>
<name>A0ABM1B6Z5_LIMPO</name>
<sequence>MTDVSLQLKNYLRKLDMPAVLSETLCQIEEITFSSDASRSYQQLITELVEEFVFSEIDRRGQPKRKLSEIRELQILHSLCDYFSESRKERRLAIFLLLFPCSSRLPEKRQSLLAQLVSLAVAVKNSSILQCVGMWMQYIGCTSTVSMYVANTLLTDYFKVIPDCTGYLVDLPEISPVFCASLIVALTRIVPETSPPLKVVELISQWIGSSSSVCFSPLEILPPDPSHYTEPESPLCGLLLWCILSPFRECKSDVSPYDKVILSSHDSLKPIEKSDNSSNVFSCLHLMLLETMMKSGQSRYDVTLLKYMVPIHEVIRMIKIVSSKCTCVNPSSDAVEVSMSRLAQMLQIACASKCLQGNLEDIFKLVHHLPYSRLLHIVTGFGRK</sequence>
<dbReference type="GeneID" id="106460858"/>
<organism evidence="1 2">
    <name type="scientific">Limulus polyphemus</name>
    <name type="common">Atlantic horseshoe crab</name>
    <dbReference type="NCBI Taxonomy" id="6850"/>
    <lineage>
        <taxon>Eukaryota</taxon>
        <taxon>Metazoa</taxon>
        <taxon>Ecdysozoa</taxon>
        <taxon>Arthropoda</taxon>
        <taxon>Chelicerata</taxon>
        <taxon>Merostomata</taxon>
        <taxon>Xiphosura</taxon>
        <taxon>Limulidae</taxon>
        <taxon>Limulus</taxon>
    </lineage>
</organism>
<gene>
    <name evidence="2" type="primary">LOC106460858</name>
</gene>
<proteinExistence type="predicted"/>